<dbReference type="InterPro" id="IPR011268">
    <property type="entry name" value="Purine_phosphorylase"/>
</dbReference>
<feature type="domain" description="Nucleoside phosphorylase" evidence="7">
    <location>
        <begin position="24"/>
        <end position="269"/>
    </location>
</feature>
<comment type="similarity">
    <text evidence="2 6">Belongs to the PNP/MTAP phosphorylase family.</text>
</comment>
<dbReference type="CDD" id="cd09009">
    <property type="entry name" value="PNP-EcPNPII_like"/>
    <property type="match status" value="1"/>
</dbReference>
<evidence type="ECO:0000256" key="1">
    <source>
        <dbReference type="ARBA" id="ARBA00005058"/>
    </source>
</evidence>
<proteinExistence type="inferred from homology"/>
<dbReference type="FunFam" id="3.40.50.1580:FF:000010">
    <property type="entry name" value="Purine nucleoside phosphorylase"/>
    <property type="match status" value="1"/>
</dbReference>
<dbReference type="Gene3D" id="3.40.50.1580">
    <property type="entry name" value="Nucleoside phosphorylase domain"/>
    <property type="match status" value="1"/>
</dbReference>
<keyword evidence="5 6" id="KW-0808">Transferase</keyword>
<dbReference type="InterPro" id="IPR011270">
    <property type="entry name" value="Pur_Nuc_Pase_Ino/Guo-sp"/>
</dbReference>
<dbReference type="PIRSF" id="PIRSF000477">
    <property type="entry name" value="PurNPase"/>
    <property type="match status" value="1"/>
</dbReference>
<accession>A0A662D2W5</accession>
<evidence type="ECO:0000313" key="9">
    <source>
        <dbReference type="Proteomes" id="UP000277457"/>
    </source>
</evidence>
<dbReference type="Pfam" id="PF01048">
    <property type="entry name" value="PNP_UDP_1"/>
    <property type="match status" value="1"/>
</dbReference>
<name>A0A662D2W5_UNCAE</name>
<reference evidence="8 9" key="1">
    <citation type="submission" date="2018-06" db="EMBL/GenBank/DDBJ databases">
        <title>Extensive metabolic versatility and redundancy in microbially diverse, dynamic hydrothermal sediments.</title>
        <authorList>
            <person name="Dombrowski N."/>
            <person name="Teske A."/>
            <person name="Baker B.J."/>
        </authorList>
    </citation>
    <scope>NUCLEOTIDE SEQUENCE [LARGE SCALE GENOMIC DNA]</scope>
    <source>
        <strain evidence="8">B7_G13</strain>
    </source>
</reference>
<dbReference type="NCBIfam" id="TIGR01700">
    <property type="entry name" value="PNPH"/>
    <property type="match status" value="1"/>
</dbReference>
<dbReference type="EC" id="2.4.2.1" evidence="6"/>
<dbReference type="InterPro" id="IPR035994">
    <property type="entry name" value="Nucleoside_phosphorylase_sf"/>
</dbReference>
<comment type="caution">
    <text evidence="8">The sequence shown here is derived from an EMBL/GenBank/DDBJ whole genome shotgun (WGS) entry which is preliminary data.</text>
</comment>
<keyword evidence="4 6" id="KW-0328">Glycosyltransferase</keyword>
<dbReference type="GO" id="GO:0005737">
    <property type="term" value="C:cytoplasm"/>
    <property type="evidence" value="ECO:0007669"/>
    <property type="project" value="TreeGrafter"/>
</dbReference>
<dbReference type="NCBIfam" id="NF006054">
    <property type="entry name" value="PRK08202.1"/>
    <property type="match status" value="1"/>
</dbReference>
<evidence type="ECO:0000256" key="5">
    <source>
        <dbReference type="ARBA" id="ARBA00022679"/>
    </source>
</evidence>
<comment type="function">
    <text evidence="6">The purine nucleoside phosphorylases catalyze the phosphorolytic breakdown of the N-glycosidic bond in the beta-(deoxy)ribonucleoside molecules, with the formation of the corresponding free purine bases and pentose-1-phosphate.</text>
</comment>
<dbReference type="UniPathway" id="UPA00606"/>
<evidence type="ECO:0000256" key="6">
    <source>
        <dbReference type="PIRNR" id="PIRNR000477"/>
    </source>
</evidence>
<sequence>MSLRDKIENAREFILSRSKINPQIGIILGTGLGALAEEIEDKDVIPYRDIPHFAISTAPGQKGNLILGKLGGKEVIAMQGRFHFYEGYSLEEVTFPIRVMKEMKAEILIESNAAGGINPNFKAGDLMIITDHINLTGNNPLIGPNDERLGPRFPDMSEPYDEKLIELAERIALEERIKVHKGVYVGVTGPNFETRAEYRFLRYIGADAVGMSTVPEVIVARHSNLRVLGISCITDECIPDRLKPVNSDEVIRVAQEAEPKMTRLVKRIIGEI</sequence>
<dbReference type="Proteomes" id="UP000277457">
    <property type="component" value="Unassembled WGS sequence"/>
</dbReference>
<evidence type="ECO:0000259" key="7">
    <source>
        <dbReference type="Pfam" id="PF01048"/>
    </source>
</evidence>
<comment type="pathway">
    <text evidence="1 6">Purine metabolism; purine nucleoside salvage.</text>
</comment>
<keyword evidence="3" id="KW-0597">Phosphoprotein</keyword>
<dbReference type="PANTHER" id="PTHR11904:SF9">
    <property type="entry name" value="PURINE NUCLEOSIDE PHOSPHORYLASE-RELATED"/>
    <property type="match status" value="1"/>
</dbReference>
<organism evidence="8 9">
    <name type="scientific">Aerophobetes bacterium</name>
    <dbReference type="NCBI Taxonomy" id="2030807"/>
    <lineage>
        <taxon>Bacteria</taxon>
        <taxon>Candidatus Aerophobota</taxon>
    </lineage>
</organism>
<dbReference type="EMBL" id="QMPY01000071">
    <property type="protein sequence ID" value="RLE07746.1"/>
    <property type="molecule type" value="Genomic_DNA"/>
</dbReference>
<dbReference type="AlphaFoldDB" id="A0A662D2W5"/>
<gene>
    <name evidence="8" type="ORF">DRZ78_02455</name>
</gene>
<protein>
    <recommendedName>
        <fullName evidence="6">Purine nucleoside phosphorylase</fullName>
        <ecNumber evidence="6">2.4.2.1</ecNumber>
    </recommendedName>
    <alternativeName>
        <fullName evidence="6">Inosine-guanosine phosphorylase</fullName>
    </alternativeName>
</protein>
<dbReference type="PANTHER" id="PTHR11904">
    <property type="entry name" value="METHYLTHIOADENOSINE/PURINE NUCLEOSIDE PHOSPHORYLASE"/>
    <property type="match status" value="1"/>
</dbReference>
<dbReference type="SUPFAM" id="SSF53167">
    <property type="entry name" value="Purine and uridine phosphorylases"/>
    <property type="match status" value="1"/>
</dbReference>
<evidence type="ECO:0000256" key="3">
    <source>
        <dbReference type="ARBA" id="ARBA00022553"/>
    </source>
</evidence>
<evidence type="ECO:0000256" key="4">
    <source>
        <dbReference type="ARBA" id="ARBA00022676"/>
    </source>
</evidence>
<evidence type="ECO:0000256" key="2">
    <source>
        <dbReference type="ARBA" id="ARBA00006751"/>
    </source>
</evidence>
<dbReference type="GO" id="GO:0009116">
    <property type="term" value="P:nucleoside metabolic process"/>
    <property type="evidence" value="ECO:0007669"/>
    <property type="project" value="InterPro"/>
</dbReference>
<evidence type="ECO:0000313" key="8">
    <source>
        <dbReference type="EMBL" id="RLE07746.1"/>
    </source>
</evidence>
<dbReference type="GO" id="GO:0004731">
    <property type="term" value="F:purine-nucleoside phosphorylase activity"/>
    <property type="evidence" value="ECO:0007669"/>
    <property type="project" value="UniProtKB-EC"/>
</dbReference>
<dbReference type="InterPro" id="IPR000845">
    <property type="entry name" value="Nucleoside_phosphorylase_d"/>
</dbReference>
<dbReference type="NCBIfam" id="TIGR01697">
    <property type="entry name" value="PNPH-PUNA-XAPA"/>
    <property type="match status" value="1"/>
</dbReference>